<comment type="similarity">
    <text evidence="1">Belongs to the helicase family.</text>
</comment>
<dbReference type="Gene3D" id="3.40.50.300">
    <property type="entry name" value="P-loop containing nucleotide triphosphate hydrolases"/>
    <property type="match status" value="1"/>
</dbReference>
<dbReference type="InterPro" id="IPR010285">
    <property type="entry name" value="DNA_helicase_pif1-like_DEAD"/>
</dbReference>
<dbReference type="PANTHER" id="PTHR10492">
    <property type="match status" value="1"/>
</dbReference>
<gene>
    <name evidence="4" type="ORF">OCBIM_22018195mg</name>
</gene>
<dbReference type="GO" id="GO:0005524">
    <property type="term" value="F:ATP binding"/>
    <property type="evidence" value="ECO:0007669"/>
    <property type="project" value="UniProtKB-KW"/>
</dbReference>
<reference evidence="4" key="1">
    <citation type="submission" date="2015-07" db="EMBL/GenBank/DDBJ databases">
        <title>MeaNS - Measles Nucleotide Surveillance Program.</title>
        <authorList>
            <person name="Tran T."/>
            <person name="Druce J."/>
        </authorList>
    </citation>
    <scope>NUCLEOTIDE SEQUENCE</scope>
    <source>
        <strain evidence="4">UCB-OBI-ISO-001</strain>
        <tissue evidence="4">Gonad</tissue>
    </source>
</reference>
<comment type="cofactor">
    <cofactor evidence="1">
        <name>Mg(2+)</name>
        <dbReference type="ChEBI" id="CHEBI:18420"/>
    </cofactor>
</comment>
<dbReference type="EC" id="5.6.2.3" evidence="1"/>
<keyword evidence="1" id="KW-0378">Hydrolase</keyword>
<dbReference type="GO" id="GO:0006310">
    <property type="term" value="P:DNA recombination"/>
    <property type="evidence" value="ECO:0007669"/>
    <property type="project" value="UniProtKB-KW"/>
</dbReference>
<dbReference type="PANTHER" id="PTHR10492:SF57">
    <property type="entry name" value="ATP-DEPENDENT DNA HELICASE"/>
    <property type="match status" value="1"/>
</dbReference>
<keyword evidence="1" id="KW-0227">DNA damage</keyword>
<keyword evidence="1" id="KW-0067">ATP-binding</keyword>
<protein>
    <recommendedName>
        <fullName evidence="1">ATP-dependent DNA helicase</fullName>
        <ecNumber evidence="1">5.6.2.3</ecNumber>
    </recommendedName>
</protein>
<evidence type="ECO:0000259" key="2">
    <source>
        <dbReference type="Pfam" id="PF05970"/>
    </source>
</evidence>
<keyword evidence="1" id="KW-0547">Nucleotide-binding</keyword>
<dbReference type="InterPro" id="IPR027417">
    <property type="entry name" value="P-loop_NTPase"/>
</dbReference>
<dbReference type="Pfam" id="PF05970">
    <property type="entry name" value="PIF1"/>
    <property type="match status" value="1"/>
</dbReference>
<evidence type="ECO:0000256" key="1">
    <source>
        <dbReference type="RuleBase" id="RU363044"/>
    </source>
</evidence>
<dbReference type="GO" id="GO:0043139">
    <property type="term" value="F:5'-3' DNA helicase activity"/>
    <property type="evidence" value="ECO:0007669"/>
    <property type="project" value="UniProtKB-EC"/>
</dbReference>
<dbReference type="Pfam" id="PF21530">
    <property type="entry name" value="Pif1_2B_dom"/>
    <property type="match status" value="1"/>
</dbReference>
<dbReference type="GO" id="GO:0016887">
    <property type="term" value="F:ATP hydrolysis activity"/>
    <property type="evidence" value="ECO:0007669"/>
    <property type="project" value="RHEA"/>
</dbReference>
<evidence type="ECO:0000259" key="3">
    <source>
        <dbReference type="Pfam" id="PF21530"/>
    </source>
</evidence>
<proteinExistence type="inferred from homology"/>
<comment type="catalytic activity">
    <reaction evidence="1">
        <text>ATP + H2O = ADP + phosphate + H(+)</text>
        <dbReference type="Rhea" id="RHEA:13065"/>
        <dbReference type="ChEBI" id="CHEBI:15377"/>
        <dbReference type="ChEBI" id="CHEBI:15378"/>
        <dbReference type="ChEBI" id="CHEBI:30616"/>
        <dbReference type="ChEBI" id="CHEBI:43474"/>
        <dbReference type="ChEBI" id="CHEBI:456216"/>
        <dbReference type="EC" id="5.6.2.3"/>
    </reaction>
</comment>
<sequence>MEFQKIVLKRWREIPLITNALEVQRSELTSKQRTNVCLSETSNSTTIKECILQCFVIGTRNTTNSVKRLTHRVSYYRKDTWLQRCWSTDFSRNNRPQDLFFVSQVLILSDPFAEPLSYGDLNTPTSVVRRRPSNDDGAIHKKLLQSSTTKFSAQNNPQYKTILTKHFATALSGLEQREVKCLSQEHNASPERNRNYNRVIISTALLATKPRVYSLLTTTEILGQRKRKRSSLISNGQAVVNDSSDAFVEQLTTLSTCWRFCASRARLEPVDLCRTFGNYTYSSLQRGCSGCSDRLILAKIRREKQIALAVASSGIAATLLPGGRTAHSAFKLPLDLVRAEVPTCNISKNSEEAEVLRQCRLIVWDECTMANKGAPEALDRSLKDIRDSTASMGGVTLLLSGDFRQTLPVIPKGTRADKVRACLKSSMLWPQVKMLSLSTNMRAHLLGDITSAAFAEDILALGEGKVPNNDKGDMSISELCNTVDNPSDLLETVFPNLESNYADINWLSERTILAPKNVAVSAINDQLISRILGEERIYKSVDRTSDPQDIVNYPIEFLNSLEPAGLPPHILRLRVGCPIMLIRNLLPPKQCNGTRLMIINHRSDVEVHRRCSVIRQEIPTCVFLMDYDKSARMLVAVPVYFVIWIEPINEKRIHNFSLVRDDGVSTAGSSVAEMHAP</sequence>
<dbReference type="GO" id="GO:0006281">
    <property type="term" value="P:DNA repair"/>
    <property type="evidence" value="ECO:0007669"/>
    <property type="project" value="UniProtKB-KW"/>
</dbReference>
<dbReference type="OrthoDB" id="6155655at2759"/>
<dbReference type="GO" id="GO:0000723">
    <property type="term" value="P:telomere maintenance"/>
    <property type="evidence" value="ECO:0007669"/>
    <property type="project" value="InterPro"/>
</dbReference>
<feature type="domain" description="DNA helicase Pif1-like DEAD-box helicase" evidence="2">
    <location>
        <begin position="295"/>
        <end position="470"/>
    </location>
</feature>
<dbReference type="AlphaFoldDB" id="A0A0L8ICV1"/>
<keyword evidence="1" id="KW-0234">DNA repair</keyword>
<evidence type="ECO:0000313" key="4">
    <source>
        <dbReference type="EMBL" id="KOF99277.1"/>
    </source>
</evidence>
<keyword evidence="1" id="KW-0233">DNA recombination</keyword>
<dbReference type="SUPFAM" id="SSF52540">
    <property type="entry name" value="P-loop containing nucleoside triphosphate hydrolases"/>
    <property type="match status" value="1"/>
</dbReference>
<dbReference type="EMBL" id="KQ415990">
    <property type="protein sequence ID" value="KOF99277.1"/>
    <property type="molecule type" value="Genomic_DNA"/>
</dbReference>
<dbReference type="InterPro" id="IPR049163">
    <property type="entry name" value="Pif1-like_2B_dom"/>
</dbReference>
<feature type="domain" description="DNA helicase Pif1-like 2B" evidence="3">
    <location>
        <begin position="556"/>
        <end position="600"/>
    </location>
</feature>
<name>A0A0L8ICV1_OCTBM</name>
<keyword evidence="1" id="KW-0347">Helicase</keyword>
<accession>A0A0L8ICV1</accession>
<organism evidence="4">
    <name type="scientific">Octopus bimaculoides</name>
    <name type="common">California two-spotted octopus</name>
    <dbReference type="NCBI Taxonomy" id="37653"/>
    <lineage>
        <taxon>Eukaryota</taxon>
        <taxon>Metazoa</taxon>
        <taxon>Spiralia</taxon>
        <taxon>Lophotrochozoa</taxon>
        <taxon>Mollusca</taxon>
        <taxon>Cephalopoda</taxon>
        <taxon>Coleoidea</taxon>
        <taxon>Octopodiformes</taxon>
        <taxon>Octopoda</taxon>
        <taxon>Incirrata</taxon>
        <taxon>Octopodidae</taxon>
        <taxon>Octopus</taxon>
    </lineage>
</organism>